<organism evidence="2">
    <name type="scientific">Cacopsylla melanoneura</name>
    <dbReference type="NCBI Taxonomy" id="428564"/>
    <lineage>
        <taxon>Eukaryota</taxon>
        <taxon>Metazoa</taxon>
        <taxon>Ecdysozoa</taxon>
        <taxon>Arthropoda</taxon>
        <taxon>Hexapoda</taxon>
        <taxon>Insecta</taxon>
        <taxon>Pterygota</taxon>
        <taxon>Neoptera</taxon>
        <taxon>Paraneoptera</taxon>
        <taxon>Hemiptera</taxon>
        <taxon>Sternorrhyncha</taxon>
        <taxon>Psylloidea</taxon>
        <taxon>Psyllidae</taxon>
        <taxon>Psyllinae</taxon>
        <taxon>Cacopsylla</taxon>
    </lineage>
</organism>
<feature type="transmembrane region" description="Helical" evidence="1">
    <location>
        <begin position="6"/>
        <end position="39"/>
    </location>
</feature>
<dbReference type="AlphaFoldDB" id="A0A8D8W2T3"/>
<keyword evidence="1" id="KW-0812">Transmembrane</keyword>
<sequence length="101" mass="11597">MVSSLVLPCLYMCIIIIIESLLGSFSLWVLGVNAIGIFYHPTLRDPTSMLRKNTLPRVRFEPEALDYRTSRLPQTDGLTTKLPIKITEFNFKDVNFKKHVI</sequence>
<dbReference type="EMBL" id="HBUF01124375">
    <property type="protein sequence ID" value="CAG6642815.1"/>
    <property type="molecule type" value="Transcribed_RNA"/>
</dbReference>
<evidence type="ECO:0000256" key="1">
    <source>
        <dbReference type="SAM" id="Phobius"/>
    </source>
</evidence>
<name>A0A8D8W2T3_9HEMI</name>
<evidence type="ECO:0000313" key="2">
    <source>
        <dbReference type="EMBL" id="CAG6642815.1"/>
    </source>
</evidence>
<keyword evidence="1" id="KW-1133">Transmembrane helix</keyword>
<accession>A0A8D8W2T3</accession>
<reference evidence="2" key="1">
    <citation type="submission" date="2021-05" db="EMBL/GenBank/DDBJ databases">
        <authorList>
            <person name="Alioto T."/>
            <person name="Alioto T."/>
            <person name="Gomez Garrido J."/>
        </authorList>
    </citation>
    <scope>NUCLEOTIDE SEQUENCE</scope>
</reference>
<keyword evidence="1" id="KW-0472">Membrane</keyword>
<proteinExistence type="predicted"/>
<protein>
    <submittedName>
        <fullName evidence="2">Uncharacterized protein</fullName>
    </submittedName>
</protein>